<keyword evidence="8" id="KW-0511">Multifunctional enzyme</keyword>
<evidence type="ECO:0000313" key="14">
    <source>
        <dbReference type="EMBL" id="EJT70750.1"/>
    </source>
</evidence>
<evidence type="ECO:0008006" key="17">
    <source>
        <dbReference type="Google" id="ProtNLM"/>
    </source>
</evidence>
<dbReference type="SUPFAM" id="SSF53901">
    <property type="entry name" value="Thiolase-like"/>
    <property type="match status" value="1"/>
</dbReference>
<feature type="region of interest" description="Disordered" evidence="10">
    <location>
        <begin position="2628"/>
        <end position="2705"/>
    </location>
</feature>
<feature type="region of interest" description="Disordered" evidence="10">
    <location>
        <begin position="34"/>
        <end position="64"/>
    </location>
</feature>
<dbReference type="InterPro" id="IPR020841">
    <property type="entry name" value="PKS_Beta-ketoAc_synthase_dom"/>
</dbReference>
<dbReference type="GO" id="GO:0008168">
    <property type="term" value="F:methyltransferase activity"/>
    <property type="evidence" value="ECO:0007669"/>
    <property type="project" value="UniProtKB-KW"/>
</dbReference>
<dbReference type="InterPro" id="IPR050091">
    <property type="entry name" value="PKS_NRPS_Biosynth_Enz"/>
</dbReference>
<dbReference type="InterPro" id="IPR013120">
    <property type="entry name" value="FAR_NAD-bd"/>
</dbReference>
<feature type="compositionally biased region" description="Basic residues" evidence="10">
    <location>
        <begin position="352"/>
        <end position="362"/>
    </location>
</feature>
<evidence type="ECO:0000256" key="6">
    <source>
        <dbReference type="ARBA" id="ARBA00022737"/>
    </source>
</evidence>
<dbReference type="SMART" id="SM00822">
    <property type="entry name" value="PKS_KR"/>
    <property type="match status" value="1"/>
</dbReference>
<dbReference type="RefSeq" id="XP_009227928.1">
    <property type="nucleotide sequence ID" value="XM_009229664.1"/>
</dbReference>
<dbReference type="CDD" id="cd19532">
    <property type="entry name" value="C_PKS-NRPS"/>
    <property type="match status" value="1"/>
</dbReference>
<name>J3PE50_GAET3</name>
<dbReference type="InterPro" id="IPR009081">
    <property type="entry name" value="PP-bd_ACP"/>
</dbReference>
<dbReference type="InterPro" id="IPR001242">
    <property type="entry name" value="Condensation_dom"/>
</dbReference>
<dbReference type="Proteomes" id="UP000006039">
    <property type="component" value="Unassembled WGS sequence"/>
</dbReference>
<dbReference type="InterPro" id="IPR057326">
    <property type="entry name" value="KR_dom"/>
</dbReference>
<dbReference type="GO" id="GO:0009403">
    <property type="term" value="P:toxin biosynthetic process"/>
    <property type="evidence" value="ECO:0007669"/>
    <property type="project" value="UniProtKB-ARBA"/>
</dbReference>
<dbReference type="Gene3D" id="3.30.300.30">
    <property type="match status" value="1"/>
</dbReference>
<dbReference type="InterPro" id="IPR045851">
    <property type="entry name" value="AMP-bd_C_sf"/>
</dbReference>
<dbReference type="SUPFAM" id="SSF47336">
    <property type="entry name" value="ACP-like"/>
    <property type="match status" value="2"/>
</dbReference>
<dbReference type="EnsemblFungi" id="EJT70750">
    <property type="protein sequence ID" value="EJT70750"/>
    <property type="gene ID" value="GGTG_11773"/>
</dbReference>
<dbReference type="CDD" id="cd05930">
    <property type="entry name" value="A_NRPS"/>
    <property type="match status" value="1"/>
</dbReference>
<dbReference type="GO" id="GO:0004315">
    <property type="term" value="F:3-oxoacyl-[acyl-carrier-protein] synthase activity"/>
    <property type="evidence" value="ECO:0007669"/>
    <property type="project" value="InterPro"/>
</dbReference>
<dbReference type="InterPro" id="IPR013217">
    <property type="entry name" value="Methyltransf_12"/>
</dbReference>
<dbReference type="SUPFAM" id="SSF52777">
    <property type="entry name" value="CoA-dependent acyltransferases"/>
    <property type="match status" value="2"/>
</dbReference>
<dbReference type="eggNOG" id="KOG1202">
    <property type="taxonomic scope" value="Eukaryota"/>
</dbReference>
<keyword evidence="4" id="KW-0489">Methyltransferase</keyword>
<evidence type="ECO:0000313" key="15">
    <source>
        <dbReference type="EnsemblFungi" id="EJT70750"/>
    </source>
</evidence>
<dbReference type="InterPro" id="IPR016036">
    <property type="entry name" value="Malonyl_transacylase_ACP-bd"/>
</dbReference>
<dbReference type="Pfam" id="PF16197">
    <property type="entry name" value="KAsynt_C_assoc"/>
    <property type="match status" value="1"/>
</dbReference>
<dbReference type="PANTHER" id="PTHR43775">
    <property type="entry name" value="FATTY ACID SYNTHASE"/>
    <property type="match status" value="1"/>
</dbReference>
<dbReference type="GO" id="GO:0004312">
    <property type="term" value="F:fatty acid synthase activity"/>
    <property type="evidence" value="ECO:0007669"/>
    <property type="project" value="TreeGrafter"/>
</dbReference>
<dbReference type="SMART" id="SM00826">
    <property type="entry name" value="PKS_DH"/>
    <property type="match status" value="1"/>
</dbReference>
<organism evidence="14">
    <name type="scientific">Gaeumannomyces tritici (strain R3-111a-1)</name>
    <name type="common">Wheat and barley take-all root rot fungus</name>
    <name type="synonym">Gaeumannomyces graminis var. tritici</name>
    <dbReference type="NCBI Taxonomy" id="644352"/>
    <lineage>
        <taxon>Eukaryota</taxon>
        <taxon>Fungi</taxon>
        <taxon>Dikarya</taxon>
        <taxon>Ascomycota</taxon>
        <taxon>Pezizomycotina</taxon>
        <taxon>Sordariomycetes</taxon>
        <taxon>Sordariomycetidae</taxon>
        <taxon>Magnaporthales</taxon>
        <taxon>Magnaporthaceae</taxon>
        <taxon>Gaeumannomyces</taxon>
    </lineage>
</organism>
<dbReference type="Gene3D" id="3.40.47.10">
    <property type="match status" value="1"/>
</dbReference>
<dbReference type="GO" id="GO:0032259">
    <property type="term" value="P:methylation"/>
    <property type="evidence" value="ECO:0007669"/>
    <property type="project" value="UniProtKB-KW"/>
</dbReference>
<dbReference type="SUPFAM" id="SSF56801">
    <property type="entry name" value="Acetyl-CoA synthetase-like"/>
    <property type="match status" value="1"/>
</dbReference>
<keyword evidence="16" id="KW-1185">Reference proteome</keyword>
<dbReference type="InterPro" id="IPR049551">
    <property type="entry name" value="PKS_DH_C"/>
</dbReference>
<dbReference type="GO" id="GO:0031177">
    <property type="term" value="F:phosphopantetheine binding"/>
    <property type="evidence" value="ECO:0007669"/>
    <property type="project" value="InterPro"/>
</dbReference>
<dbReference type="PROSITE" id="PS00455">
    <property type="entry name" value="AMP_BINDING"/>
    <property type="match status" value="1"/>
</dbReference>
<evidence type="ECO:0000256" key="3">
    <source>
        <dbReference type="ARBA" id="ARBA00022598"/>
    </source>
</evidence>
<dbReference type="Gene3D" id="3.40.50.720">
    <property type="entry name" value="NAD(P)-binding Rossmann-like Domain"/>
    <property type="match status" value="3"/>
</dbReference>
<evidence type="ECO:0000256" key="8">
    <source>
        <dbReference type="ARBA" id="ARBA00023268"/>
    </source>
</evidence>
<dbReference type="PROSITE" id="PS52004">
    <property type="entry name" value="KS3_2"/>
    <property type="match status" value="1"/>
</dbReference>
<dbReference type="InterPro" id="IPR016035">
    <property type="entry name" value="Acyl_Trfase/lysoPLipase"/>
</dbReference>
<dbReference type="SUPFAM" id="SSF52151">
    <property type="entry name" value="FabD/lysophospholipase-like"/>
    <property type="match status" value="1"/>
</dbReference>
<dbReference type="STRING" id="644352.J3PE50"/>
<reference evidence="14" key="2">
    <citation type="submission" date="2010-07" db="EMBL/GenBank/DDBJ databases">
        <authorList>
            <consortium name="The Broad Institute Genome Sequencing Platform"/>
            <consortium name="Broad Institute Genome Sequencing Center for Infectious Disease"/>
            <person name="Ma L.-J."/>
            <person name="Dead R."/>
            <person name="Young S."/>
            <person name="Zeng Q."/>
            <person name="Koehrsen M."/>
            <person name="Alvarado L."/>
            <person name="Berlin A."/>
            <person name="Chapman S.B."/>
            <person name="Chen Z."/>
            <person name="Freedman E."/>
            <person name="Gellesch M."/>
            <person name="Goldberg J."/>
            <person name="Griggs A."/>
            <person name="Gujja S."/>
            <person name="Heilman E.R."/>
            <person name="Heiman D."/>
            <person name="Hepburn T."/>
            <person name="Howarth C."/>
            <person name="Jen D."/>
            <person name="Larson L."/>
            <person name="Mehta T."/>
            <person name="Neiman D."/>
            <person name="Pearson M."/>
            <person name="Roberts A."/>
            <person name="Saif S."/>
            <person name="Shea T."/>
            <person name="Shenoy N."/>
            <person name="Sisk P."/>
            <person name="Stolte C."/>
            <person name="Sykes S."/>
            <person name="Walk T."/>
            <person name="White J."/>
            <person name="Yandava C."/>
            <person name="Haas B."/>
            <person name="Nusbaum C."/>
            <person name="Birren B."/>
        </authorList>
    </citation>
    <scope>NUCLEOTIDE SEQUENCE</scope>
    <source>
        <strain evidence="14">R3-111a-1</strain>
    </source>
</reference>
<dbReference type="Pfam" id="PF00501">
    <property type="entry name" value="AMP-binding"/>
    <property type="match status" value="1"/>
</dbReference>
<gene>
    <name evidence="15" type="primary">20352231</name>
    <name evidence="14" type="ORF">GGTG_11773</name>
</gene>
<dbReference type="InterPro" id="IPR001227">
    <property type="entry name" value="Ac_transferase_dom_sf"/>
</dbReference>
<dbReference type="InterPro" id="IPR020807">
    <property type="entry name" value="PKS_DH"/>
</dbReference>
<dbReference type="Pfam" id="PF02801">
    <property type="entry name" value="Ketoacyl-synt_C"/>
    <property type="match status" value="1"/>
</dbReference>
<dbReference type="GO" id="GO:0016874">
    <property type="term" value="F:ligase activity"/>
    <property type="evidence" value="ECO:0007669"/>
    <property type="project" value="UniProtKB-KW"/>
</dbReference>
<evidence type="ECO:0000256" key="4">
    <source>
        <dbReference type="ARBA" id="ARBA00022603"/>
    </source>
</evidence>
<dbReference type="PROSITE" id="PS00012">
    <property type="entry name" value="PHOSPHOPANTETHEINE"/>
    <property type="match status" value="1"/>
</dbReference>
<evidence type="ECO:0000256" key="2">
    <source>
        <dbReference type="ARBA" id="ARBA00022553"/>
    </source>
</evidence>
<dbReference type="PROSITE" id="PS52019">
    <property type="entry name" value="PKS_MFAS_DH"/>
    <property type="match status" value="1"/>
</dbReference>
<reference evidence="15" key="5">
    <citation type="submission" date="2018-04" db="UniProtKB">
        <authorList>
            <consortium name="EnsemblFungi"/>
        </authorList>
    </citation>
    <scope>IDENTIFICATION</scope>
    <source>
        <strain evidence="15">R3-111a-1</strain>
    </source>
</reference>
<feature type="region of interest" description="Disordered" evidence="10">
    <location>
        <begin position="344"/>
        <end position="373"/>
    </location>
</feature>
<dbReference type="EMBL" id="GL385401">
    <property type="protein sequence ID" value="EJT70750.1"/>
    <property type="molecule type" value="Genomic_DNA"/>
</dbReference>
<evidence type="ECO:0000256" key="10">
    <source>
        <dbReference type="SAM" id="MobiDB-lite"/>
    </source>
</evidence>
<dbReference type="SMART" id="SM00823">
    <property type="entry name" value="PKS_PP"/>
    <property type="match status" value="2"/>
</dbReference>
<dbReference type="InterPro" id="IPR014043">
    <property type="entry name" value="Acyl_transferase_dom"/>
</dbReference>
<dbReference type="InterPro" id="IPR020806">
    <property type="entry name" value="PKS_PP-bd"/>
</dbReference>
<dbReference type="SUPFAM" id="SSF55048">
    <property type="entry name" value="Probable ACP-binding domain of malonyl-CoA ACP transacylase"/>
    <property type="match status" value="1"/>
</dbReference>
<dbReference type="InterPro" id="IPR020845">
    <property type="entry name" value="AMP-binding_CS"/>
</dbReference>
<dbReference type="Pfam" id="PF00109">
    <property type="entry name" value="ketoacyl-synt"/>
    <property type="match status" value="1"/>
</dbReference>
<dbReference type="InterPro" id="IPR014030">
    <property type="entry name" value="Ketoacyl_synth_N"/>
</dbReference>
<feature type="region of interest" description="Disordered" evidence="10">
    <location>
        <begin position="935"/>
        <end position="965"/>
    </location>
</feature>
<dbReference type="Gene3D" id="3.10.129.110">
    <property type="entry name" value="Polyketide synthase dehydratase"/>
    <property type="match status" value="1"/>
</dbReference>
<reference evidence="16" key="1">
    <citation type="submission" date="2010-07" db="EMBL/GenBank/DDBJ databases">
        <title>The genome sequence of Gaeumannomyces graminis var. tritici strain R3-111a-1.</title>
        <authorList>
            <consortium name="The Broad Institute Genome Sequencing Platform"/>
            <person name="Ma L.-J."/>
            <person name="Dead R."/>
            <person name="Young S."/>
            <person name="Zeng Q."/>
            <person name="Koehrsen M."/>
            <person name="Alvarado L."/>
            <person name="Berlin A."/>
            <person name="Chapman S.B."/>
            <person name="Chen Z."/>
            <person name="Freedman E."/>
            <person name="Gellesch M."/>
            <person name="Goldberg J."/>
            <person name="Griggs A."/>
            <person name="Gujja S."/>
            <person name="Heilman E.R."/>
            <person name="Heiman D."/>
            <person name="Hepburn T."/>
            <person name="Howarth C."/>
            <person name="Jen D."/>
            <person name="Larson L."/>
            <person name="Mehta T."/>
            <person name="Neiman D."/>
            <person name="Pearson M."/>
            <person name="Roberts A."/>
            <person name="Saif S."/>
            <person name="Shea T."/>
            <person name="Shenoy N."/>
            <person name="Sisk P."/>
            <person name="Stolte C."/>
            <person name="Sykes S."/>
            <person name="Walk T."/>
            <person name="White J."/>
            <person name="Yandava C."/>
            <person name="Haas B."/>
            <person name="Nusbaum C."/>
            <person name="Birren B."/>
        </authorList>
    </citation>
    <scope>NUCLEOTIDE SEQUENCE [LARGE SCALE GENOMIC DNA]</scope>
    <source>
        <strain evidence="16">R3-111a-1</strain>
    </source>
</reference>
<feature type="region of interest" description="Disordered" evidence="10">
    <location>
        <begin position="467"/>
        <end position="489"/>
    </location>
</feature>
<dbReference type="InterPro" id="IPR042104">
    <property type="entry name" value="PKS_dehydratase_sf"/>
</dbReference>
<dbReference type="InterPro" id="IPR013968">
    <property type="entry name" value="PKS_KR"/>
</dbReference>
<dbReference type="Pfam" id="PF21089">
    <property type="entry name" value="PKS_DH_N"/>
    <property type="match status" value="1"/>
</dbReference>
<dbReference type="InterPro" id="IPR032821">
    <property type="entry name" value="PKS_assoc"/>
</dbReference>
<dbReference type="InterPro" id="IPR000873">
    <property type="entry name" value="AMP-dep_synth/lig_dom"/>
</dbReference>
<dbReference type="InterPro" id="IPR042099">
    <property type="entry name" value="ANL_N_sf"/>
</dbReference>
<dbReference type="GO" id="GO:0016491">
    <property type="term" value="F:oxidoreductase activity"/>
    <property type="evidence" value="ECO:0007669"/>
    <property type="project" value="UniProtKB-KW"/>
</dbReference>
<dbReference type="Gene3D" id="3.40.50.150">
    <property type="entry name" value="Vaccinia Virus protein VP39"/>
    <property type="match status" value="1"/>
</dbReference>
<keyword evidence="5" id="KW-0808">Transferase</keyword>
<dbReference type="InterPro" id="IPR018201">
    <property type="entry name" value="Ketoacyl_synth_AS"/>
</dbReference>
<dbReference type="Gene3D" id="1.10.1200.10">
    <property type="entry name" value="ACP-like"/>
    <property type="match status" value="1"/>
</dbReference>
<dbReference type="GO" id="GO:0006633">
    <property type="term" value="P:fatty acid biosynthetic process"/>
    <property type="evidence" value="ECO:0007669"/>
    <property type="project" value="InterPro"/>
</dbReference>
<dbReference type="CDD" id="cd00833">
    <property type="entry name" value="PKS"/>
    <property type="match status" value="1"/>
</dbReference>
<evidence type="ECO:0000259" key="12">
    <source>
        <dbReference type="PROSITE" id="PS52004"/>
    </source>
</evidence>
<feature type="compositionally biased region" description="Basic and acidic residues" evidence="10">
    <location>
        <begin position="51"/>
        <end position="60"/>
    </location>
</feature>
<dbReference type="Gene3D" id="3.30.559.30">
    <property type="entry name" value="Nonribosomal peptide synthetase, condensation domain"/>
    <property type="match status" value="1"/>
</dbReference>
<dbReference type="PROSITE" id="PS00606">
    <property type="entry name" value="KS3_1"/>
    <property type="match status" value="1"/>
</dbReference>
<dbReference type="Pfam" id="PF00698">
    <property type="entry name" value="Acyl_transf_1"/>
    <property type="match status" value="1"/>
</dbReference>
<feature type="domain" description="PKS/mFAS DH" evidence="13">
    <location>
        <begin position="998"/>
        <end position="1326"/>
    </location>
</feature>
<keyword evidence="7" id="KW-0560">Oxidoreductase</keyword>
<evidence type="ECO:0000313" key="16">
    <source>
        <dbReference type="Proteomes" id="UP000006039"/>
    </source>
</evidence>
<feature type="region of interest" description="N-terminal hotdog fold" evidence="9">
    <location>
        <begin position="998"/>
        <end position="1141"/>
    </location>
</feature>
<dbReference type="Gene3D" id="3.40.366.10">
    <property type="entry name" value="Malonyl-Coenzyme A Acyl Carrier Protein, domain 2"/>
    <property type="match status" value="1"/>
</dbReference>
<accession>J3PE50</accession>
<sequence>MMEPIAVIGLAYRFPGGADSPARLWDVLTSGQNLSREPDPDSRLNLRRFHSPGDPDRHGSTDVTSSYFLDEDPSRFDAGFFGVSPLEAEAMDPQQRLLLETVYEASESAGLSLASLKGSRCSVFVGVMTSDYPEIQLKDTEDLSMYTASGASRAILANRISYFFDLRGSSVCLDTACSSSLVALHLAVQDLRGGGGKGGGGGGGMSDIAVVAGSNLIFGPDVYITESKLHMLSPTGTSKMWDEGADGYARGEGVAALFLKPLSKALRDGDPVVGLIRGTGVNSDGRTPGITMPSATAQARLIQETYRAAGLDPDKVEDRCQYFEAHGTGTKAGDPVEARGIFQGFFEEADPRRKRGRRQARRRQGDNNEPSPLLVGSIKTVIGHLEGCAGLAGVVKVLLAMKKGVVPPNQHLEKLNPEIEPLRDFLRVPTEPVPWPQPAPGQRKRASVNSFGFGGTNAHVIVESYEDDKPTQGSDGLVAEESPQERGEERLTAPIVLSASSRTSLLRRVEQIAGYIRENPQTSLRDLAWTLQTRRSELGLRVAIPAATRDGLLEELDHLVEEAKGSKQPAIGTPARQLVSPAEGVGILGIFTGQGAQWPGMGRELLLHNGVFRRAVRLCQEALAGLPDAPQWSLEEELLKDGRTTKSRVAEAEIAQPATTAVEIGLVDVLQSHGVRFTAVVGHSSGEIAALYAAGILTMGDAIRIAYYRGKYAHLAGKGSMLAAGLSWDAALELCRSDRRFKGRVWPAAKNSPSSVTLSGDVEAIQEMNQELQRLKVFSRPLHTDKAYHSPHMQSCADAYLEAMKRCRVRPKLPSRSCVWVSSVGGTAESYWDAAPEDLQAALAGQYWVDNMVKPVLFADAVTAALTNGGPFDAAIEVGPHAALKGPVSQTVQPLLNKELPYRGAMSRGEDCVEAVSQAVGFLWTNFGSAAVPRFPGADKESSVGGFSDKTDRDRQSPPQVLTDLPSYPWDHDRSFWRESRISRNNRLRGPSKPDTAPSLLGRRCTDDTDQEPRWRNFLSLKEVPWLRGHSFQGQALFPAAGYIVMVLEAAQALAQGSGRLGSAATSASLVEIENMIFERTLSIGESRPVELITSMTLNNSSGDTNGPIAGTVCFHICSDASTGVTERTCSGSVKILLSHADSGIDQEVPLPPRVVPKAAKTPVDVEKLYSTIRAGGLQYDGRFMRMDSMHRAAGISTATASFDADEARWTNKLPPPFLIDTGFQALFGALAAPTTDRLWTPYLDHGFVKLTIDLRQKIAARSSSPGEKSQVKMVTDAHITLATATRVEGDLSIYLPASTGRGAPLYTLCQIEGMALQALLKPDPSNDRHVFSETIWEPEIIGGGDLMTADYSPPQEDLVLLAERVAFYMLRVIIEQGEAVGPESLKRHERLFVEHARRQLRQARDGELYPYDAAWAEDDCDIIYEILDRFAPQQVDFRLLRAVGEEVGAVFRGERQMLKVLFADDMLGEFYRVGLGLRNTQRQVARYMRSITHRFPGADVLELGAGTGATTAAISEAVGNDWFGSYTFTDVSAGFFPDARERFSGPRFQHHLDRMDFRRLDITLPLEEQGFDGTRLYDVIVAANVLHIAPNVDTALRRVRQLLRPGGYLVAVEATSKLARIQVILGGLEGWWPPEDTKDVTPRDGCVLLSSEDWDARLVDTGFSGLDVFHGDQPDVRLHTCTSFVSQALGGSDDGRMSCLREPLRHVPLLSTTGSLLVIVGGATIATSRLVRNLDSHLSSLGPCHLVHIRDLKSLSGASSASPVHFPDGASVLCLAHLDLAVSHKTGSGGVNATYLGGMQTLLARAGRVLFVTQGAYSTDPMGAMLVGLLRCARSEQPSLAVQLLDIESDARPLSQDTGVLLEHFLRFVFAGQQQQPDSAGGDILWSTETELLLRGGKLFLPRIRHDVELNERANAQRRPISKLVSKDTQIVEVRAASSGDVGAPASIELTAAPRLARDVREGEAEVEVSLSTLRPVVGLGSGQQPRYLCAGTVSGYGDGGAHQSVLALAKTNASRLRLSNQALVDAGTGDTTPEALALVAVTLVAQAWVASVAPGQTVWVHGDCEFGVEPDVLIDLLQREASKRSVQIVWTAPLGSGSNPKSSNINSPSSPIRLHTQAPVRVIRDALPKKVAALIVTQSEHGSDFAKRMQAALGLRDELCGGLWAPPGSWCDDKEAALRLTNSLHASRAAVEQGAVHFTTITSTLEELASTSGGNVESACKAQILDWTSSAPITANIQPIDATELFRPDRTYLMIGLTGDLGLSICAWMIRQGVRHLLLSSRTPNIDEDWLAGMTRLGAKVVVKPMDVGSWESVRHTLDDALACMPPVAGVCNGAMVLSDDLFSRMNVATAVAAMQPKVDGSLNLDRYFSTPAMQQLDFFMLFSSVGSIIGLPGQSNYHMANLFMATLAADRQRRGLVGSVIDVGVMLDIGYITRQSKFVQRNMQSMNVLGTWEEEVHQLFAEGVFAGIPGNTRSSPEIIMGLKVSDNPADRPFWAADPRLAYFVKDRTKTFGETASVDGPSSSPSALEDLRTTLASEAPLDETRLSSLVRAALCAKLEKLLQSSAGSLDMGNALVGMGVDSLLAMEVRSWILKTIGAEVPVLQILGGITGDEICQNVVDSVLSKRPGSSTVASEHTRHPTPTPPTRAATDTPSLASEDHTPSSQDSRSLMSSPGGPNLPVGQSADLTPLTLESSPLGDDSVDADTVHKRLDSLTVPELQRRCPMSLAQERIWFLHEYLEDPTSFNETAWYDVEGPLDIDRLKSAFNQLTARHEILRTRLSNDPITGLPVQTVWSSSACKFHHVDARQGRPGSDHEEQVVVEFEALKSHTWNLEAGECFGLTVVRRSSRKHTIIAAAHHIAVDGLTWVLLLRDLTHAYNQPGSLARMPPPRPYTDFAMRQRGLVPSGALAPELQFWKLELKGLPEDPLPLFPGLARVPRREATNVLRSLPVQRRLDRDAVLTIKRASSALAVTPFHFHLAALRVLVGHLSGASDLCIGTCESGTLGDDAFAETVGFFLNMVPIRLASGADDQGETFGSLCKRASARAIAAMTHSRAPLDALLEELRVARSACCSPLFQVIINYRLGALAYPPLGSSQLDYVKSHHSANPYDLALTVMDMPNGACQVELAAQEALYSSDAASRILDMYCRLVDDASRRPDISTLELAMDFCGVPRAKSGAVGAVKNDFSKRPRTPAKPAGNEWAESISGQVQAIARLYPNDVAVKDGWGTMTYSDLIRKSSTIASTLEELGRNDTGVRHCCLLFQPSADYITSLLGVLDCSAVAVPLDTRLPKERLLAMVKDCRAATIIHHRDTADVASWLSSSFDNVPRIDVSRLRLSESTSTTSLRQPEMTAPMIMVYTSGTTGTPKGAVLTQANYWSIIEAIARRMKMYGTDAGNTDSGGYRHTILQQTSFGFDLAMIPIVVGLCTGARLVVATAEQRRDPAALTSLALQERVTMLAATPTEFEMWFRHGWEDLVRCNTLRTACVAGEAFPRRLAAEFHRLEEARGGKRLALFNVYGPTETTIASNIGLVDYWNVPEVGQKDKAPSVGADHISVGPPLQGVEVYILDEDGHQLPPGSVGEVFIGGAGVGLGYLGRPDLTKAAFVSDMFISGEGKKTPMMYRTGDSGVVRPDGSLVVLGRIDGGSQVKIRGIRIELEDISSTILRAARGRISHAVATVRGEEKAIVAFAVPSGSANHGGEVDGAYLESLAGSLPLPEYMRPAAILQIDKLPTNQNGKLDREALARMPLPTHKNQAIHKPPVTNSMVHVDPRKQPQAASSLSSLELEILDAWQQVLPDAFRRSSGEAGPESDFFRMGGNSMSLVSLRNTIRQRWRAEVPLVRLYEGSTLRDMATILHDVKESSDGDGVDWESETRFDPTAHQEVLTRTAAMNGPTTGLINERSRCSNGKTILITGATMQLGAELLKTLLARDDVATVHCVAVPPEEALQLTKVDDTRRTIQAAMKSRRLFIHEGYLDSAHLGLSDEEIQVLLRDVDAIVHAGAQGSCLNNYNSIRDQNVGSTKFLAALGLACQKAPSFHLLSSARVILFSGKDEYPEESVSQFYPPRGASICGGGGGGGGGSKSREGFTATKWASERFLENCAAATTHREGRRCMAAVTIHRTGYLMSDAASEMDAVNMIHRFADRVGAVPAMDRFSGFLDMCEVEWAAARMADSIVSPTAALSSGAVAVRYTHHTKGDAFPVGGFHAHLERKLGRSLDSLSMEEWAERAERAGMSPFLASFLRAVCESRDEARYPKLLLGSGEGKAAGR</sequence>
<dbReference type="Pfam" id="PF00550">
    <property type="entry name" value="PP-binding"/>
    <property type="match status" value="1"/>
</dbReference>
<reference evidence="15" key="4">
    <citation type="journal article" date="2015" name="G3 (Bethesda)">
        <title>Genome sequences of three phytopathogenic species of the Magnaporthaceae family of fungi.</title>
        <authorList>
            <person name="Okagaki L.H."/>
            <person name="Nunes C.C."/>
            <person name="Sailsbery J."/>
            <person name="Clay B."/>
            <person name="Brown D."/>
            <person name="John T."/>
            <person name="Oh Y."/>
            <person name="Young N."/>
            <person name="Fitzgerald M."/>
            <person name="Haas B.J."/>
            <person name="Zeng Q."/>
            <person name="Young S."/>
            <person name="Adiconis X."/>
            <person name="Fan L."/>
            <person name="Levin J.Z."/>
            <person name="Mitchell T.K."/>
            <person name="Okubara P.A."/>
            <person name="Farman M.L."/>
            <person name="Kohn L.M."/>
            <person name="Birren B."/>
            <person name="Ma L.-J."/>
            <person name="Dean R.A."/>
        </authorList>
    </citation>
    <scope>NUCLEOTIDE SEQUENCE</scope>
    <source>
        <strain evidence="15">R3-111a-1</strain>
    </source>
</reference>
<feature type="domain" description="Ketosynthase family 3 (KS3)" evidence="12">
    <location>
        <begin position="2"/>
        <end position="464"/>
    </location>
</feature>
<dbReference type="Pfam" id="PF14765">
    <property type="entry name" value="PS-DH"/>
    <property type="match status" value="1"/>
</dbReference>
<dbReference type="Pfam" id="PF00668">
    <property type="entry name" value="Condensation"/>
    <property type="match status" value="1"/>
</dbReference>
<dbReference type="PROSITE" id="PS50075">
    <property type="entry name" value="CARRIER"/>
    <property type="match status" value="2"/>
</dbReference>
<dbReference type="VEuPathDB" id="FungiDB:GGTG_11773"/>
<dbReference type="InterPro" id="IPR049900">
    <property type="entry name" value="PKS_mFAS_DH"/>
</dbReference>
<dbReference type="InterPro" id="IPR006162">
    <property type="entry name" value="Ppantetheine_attach_site"/>
</dbReference>
<dbReference type="InterPro" id="IPR049552">
    <property type="entry name" value="PKS_DH_N"/>
</dbReference>
<dbReference type="InterPro" id="IPR016039">
    <property type="entry name" value="Thiolase-like"/>
</dbReference>
<dbReference type="SUPFAM" id="SSF53335">
    <property type="entry name" value="S-adenosyl-L-methionine-dependent methyltransferases"/>
    <property type="match status" value="1"/>
</dbReference>
<reference evidence="14" key="3">
    <citation type="submission" date="2010-09" db="EMBL/GenBank/DDBJ databases">
        <title>Annotation of Gaeumannomyces graminis var. tritici R3-111a-1.</title>
        <authorList>
            <consortium name="The Broad Institute Genome Sequencing Platform"/>
            <person name="Ma L.-J."/>
            <person name="Dead R."/>
            <person name="Young S.K."/>
            <person name="Zeng Q."/>
            <person name="Gargeya S."/>
            <person name="Fitzgerald M."/>
            <person name="Haas B."/>
            <person name="Abouelleil A."/>
            <person name="Alvarado L."/>
            <person name="Arachchi H.M."/>
            <person name="Berlin A."/>
            <person name="Brown A."/>
            <person name="Chapman S.B."/>
            <person name="Chen Z."/>
            <person name="Dunbar C."/>
            <person name="Freedman E."/>
            <person name="Gearin G."/>
            <person name="Gellesch M."/>
            <person name="Goldberg J."/>
            <person name="Griggs A."/>
            <person name="Gujja S."/>
            <person name="Heiman D."/>
            <person name="Howarth C."/>
            <person name="Larson L."/>
            <person name="Lui A."/>
            <person name="MacDonald P.J.P."/>
            <person name="Mehta T."/>
            <person name="Montmayeur A."/>
            <person name="Murphy C."/>
            <person name="Neiman D."/>
            <person name="Pearson M."/>
            <person name="Priest M."/>
            <person name="Roberts A."/>
            <person name="Saif S."/>
            <person name="Shea T."/>
            <person name="Shenoy N."/>
            <person name="Sisk P."/>
            <person name="Stolte C."/>
            <person name="Sykes S."/>
            <person name="Yandava C."/>
            <person name="Wortman J."/>
            <person name="Nusbaum C."/>
            <person name="Birren B."/>
        </authorList>
    </citation>
    <scope>NUCLEOTIDE SEQUENCE</scope>
    <source>
        <strain evidence="14">R3-111a-1</strain>
    </source>
</reference>
<dbReference type="SMART" id="SM00825">
    <property type="entry name" value="PKS_KS"/>
    <property type="match status" value="1"/>
</dbReference>
<dbReference type="InterPro" id="IPR036291">
    <property type="entry name" value="NAD(P)-bd_dom_sf"/>
</dbReference>
<dbReference type="SMART" id="SM00827">
    <property type="entry name" value="PKS_AT"/>
    <property type="match status" value="1"/>
</dbReference>
<dbReference type="CDD" id="cd02440">
    <property type="entry name" value="AdoMet_MTases"/>
    <property type="match status" value="1"/>
</dbReference>
<dbReference type="InterPro" id="IPR014031">
    <property type="entry name" value="Ketoacyl_synth_C"/>
</dbReference>
<dbReference type="Gene3D" id="3.30.70.3290">
    <property type="match status" value="1"/>
</dbReference>
<keyword evidence="6" id="KW-0677">Repeat</keyword>
<dbReference type="InterPro" id="IPR029063">
    <property type="entry name" value="SAM-dependent_MTases_sf"/>
</dbReference>
<dbReference type="Pfam" id="PF08659">
    <property type="entry name" value="KR"/>
    <property type="match status" value="1"/>
</dbReference>
<keyword evidence="1" id="KW-0596">Phosphopantetheine</keyword>
<feature type="active site" description="Proton acceptor; for dehydratase activity" evidence="9">
    <location>
        <position position="1030"/>
    </location>
</feature>
<evidence type="ECO:0000259" key="11">
    <source>
        <dbReference type="PROSITE" id="PS50075"/>
    </source>
</evidence>
<dbReference type="InterPro" id="IPR023213">
    <property type="entry name" value="CAT-like_dom_sf"/>
</dbReference>
<dbReference type="HOGENOM" id="CLU_000022_37_5_1"/>
<evidence type="ECO:0000256" key="1">
    <source>
        <dbReference type="ARBA" id="ARBA00022450"/>
    </source>
</evidence>
<proteinExistence type="predicted"/>
<dbReference type="PANTHER" id="PTHR43775:SF20">
    <property type="entry name" value="HYBRID PKS-NRPS SYNTHETASE APDA"/>
    <property type="match status" value="1"/>
</dbReference>
<feature type="domain" description="Carrier" evidence="11">
    <location>
        <begin position="3781"/>
        <end position="3862"/>
    </location>
</feature>
<keyword evidence="3" id="KW-0436">Ligase</keyword>
<protein>
    <recommendedName>
        <fullName evidence="17">Polyketide synthase</fullName>
    </recommendedName>
</protein>
<feature type="domain" description="Carrier" evidence="11">
    <location>
        <begin position="2546"/>
        <end position="2624"/>
    </location>
</feature>
<evidence type="ECO:0000256" key="9">
    <source>
        <dbReference type="PROSITE-ProRule" id="PRU01363"/>
    </source>
</evidence>
<dbReference type="Gene3D" id="3.40.50.12780">
    <property type="entry name" value="N-terminal domain of ligase-like"/>
    <property type="match status" value="1"/>
</dbReference>
<evidence type="ECO:0000259" key="13">
    <source>
        <dbReference type="PROSITE" id="PS52019"/>
    </source>
</evidence>
<feature type="region of interest" description="Disordered" evidence="10">
    <location>
        <begin position="985"/>
        <end position="1008"/>
    </location>
</feature>
<feature type="compositionally biased region" description="Polar residues" evidence="10">
    <location>
        <begin position="2664"/>
        <end position="2674"/>
    </location>
</feature>
<feature type="region of interest" description="C-terminal hotdog fold" evidence="9">
    <location>
        <begin position="1160"/>
        <end position="1326"/>
    </location>
</feature>
<dbReference type="OrthoDB" id="329835at2759"/>
<dbReference type="InterPro" id="IPR036736">
    <property type="entry name" value="ACP-like_sf"/>
</dbReference>
<dbReference type="SUPFAM" id="SSF51735">
    <property type="entry name" value="NAD(P)-binding Rossmann-fold domains"/>
    <property type="match status" value="3"/>
</dbReference>
<dbReference type="eggNOG" id="KOG1178">
    <property type="taxonomic scope" value="Eukaryota"/>
</dbReference>
<evidence type="ECO:0000256" key="5">
    <source>
        <dbReference type="ARBA" id="ARBA00022679"/>
    </source>
</evidence>
<keyword evidence="2" id="KW-0597">Phosphoprotein</keyword>
<dbReference type="Pfam" id="PF08242">
    <property type="entry name" value="Methyltransf_12"/>
    <property type="match status" value="1"/>
</dbReference>
<feature type="active site" description="Proton donor; for dehydratase activity" evidence="9">
    <location>
        <position position="1221"/>
    </location>
</feature>
<dbReference type="Pfam" id="PF07993">
    <property type="entry name" value="NAD_binding_4"/>
    <property type="match status" value="1"/>
</dbReference>
<evidence type="ECO:0000256" key="7">
    <source>
        <dbReference type="ARBA" id="ARBA00023002"/>
    </source>
</evidence>
<dbReference type="GeneID" id="20352231"/>
<dbReference type="Gene3D" id="3.30.559.10">
    <property type="entry name" value="Chloramphenicol acetyltransferase-like domain"/>
    <property type="match status" value="1"/>
</dbReference>